<comment type="caution">
    <text evidence="2">The sequence shown here is derived from an EMBL/GenBank/DDBJ whole genome shotgun (WGS) entry which is preliminary data.</text>
</comment>
<feature type="region of interest" description="Disordered" evidence="1">
    <location>
        <begin position="1"/>
        <end position="34"/>
    </location>
</feature>
<feature type="compositionally biased region" description="Polar residues" evidence="1">
    <location>
        <begin position="141"/>
        <end position="155"/>
    </location>
</feature>
<feature type="compositionally biased region" description="Polar residues" evidence="1">
    <location>
        <begin position="7"/>
        <end position="16"/>
    </location>
</feature>
<organism evidence="2 3">
    <name type="scientific">Acidocella aquatica</name>
    <dbReference type="NCBI Taxonomy" id="1922313"/>
    <lineage>
        <taxon>Bacteria</taxon>
        <taxon>Pseudomonadati</taxon>
        <taxon>Pseudomonadota</taxon>
        <taxon>Alphaproteobacteria</taxon>
        <taxon>Acetobacterales</taxon>
        <taxon>Acidocellaceae</taxon>
        <taxon>Acidocella</taxon>
    </lineage>
</organism>
<name>A0ABQ6A528_9PROT</name>
<sequence length="155" mass="16962">MKGKSPLSATKEQQIESAALAGSRDRGEADRAREDKVRLWQSDFMRGGVAALKATIAPGPAPVKSEAALRVAMPLSTEPVADRPNWTIPPLRAEIEAREGLRISRSHLSKAMRKKVPLATSAAHVEGMPDRRRGRPDRSAPAQTAGRNWRQTRLL</sequence>
<dbReference type="Proteomes" id="UP001156641">
    <property type="component" value="Unassembled WGS sequence"/>
</dbReference>
<accession>A0ABQ6A528</accession>
<feature type="compositionally biased region" description="Basic and acidic residues" evidence="1">
    <location>
        <begin position="23"/>
        <end position="34"/>
    </location>
</feature>
<feature type="region of interest" description="Disordered" evidence="1">
    <location>
        <begin position="112"/>
        <end position="155"/>
    </location>
</feature>
<dbReference type="EMBL" id="BSOS01000022">
    <property type="protein sequence ID" value="GLR66402.1"/>
    <property type="molecule type" value="Genomic_DNA"/>
</dbReference>
<gene>
    <name evidence="2" type="ORF">GCM10010909_10820</name>
</gene>
<evidence type="ECO:0000256" key="1">
    <source>
        <dbReference type="SAM" id="MobiDB-lite"/>
    </source>
</evidence>
<evidence type="ECO:0000313" key="2">
    <source>
        <dbReference type="EMBL" id="GLR66402.1"/>
    </source>
</evidence>
<keyword evidence="3" id="KW-1185">Reference proteome</keyword>
<reference evidence="3" key="1">
    <citation type="journal article" date="2019" name="Int. J. Syst. Evol. Microbiol.">
        <title>The Global Catalogue of Microorganisms (GCM) 10K type strain sequencing project: providing services to taxonomists for standard genome sequencing and annotation.</title>
        <authorList>
            <consortium name="The Broad Institute Genomics Platform"/>
            <consortium name="The Broad Institute Genome Sequencing Center for Infectious Disease"/>
            <person name="Wu L."/>
            <person name="Ma J."/>
        </authorList>
    </citation>
    <scope>NUCLEOTIDE SEQUENCE [LARGE SCALE GENOMIC DNA]</scope>
    <source>
        <strain evidence="3">NBRC 112502</strain>
    </source>
</reference>
<dbReference type="RefSeq" id="WP_284257088.1">
    <property type="nucleotide sequence ID" value="NZ_BSOS01000022.1"/>
</dbReference>
<evidence type="ECO:0000313" key="3">
    <source>
        <dbReference type="Proteomes" id="UP001156641"/>
    </source>
</evidence>
<proteinExistence type="predicted"/>
<protein>
    <submittedName>
        <fullName evidence="2">Uncharacterized protein</fullName>
    </submittedName>
</protein>